<sequence length="422" mass="48538">MHHDDQQGAGTTNNIQNDLKGSNQKPTGAVVEPSSPTPIVRVIKKPIINLVKEERKKIDNLEDFKEKGEQETVSNFIIPIIIFTYKRAEYLKETIDTVLKYMPSSGFHIYVSQDGDDESVKKVVDSYGNTIKKHFQRERNVIIPDKISNVVAYYSIAQHYKYGINKVFESDKTYDRIIILEEDLKVSHDFFDYFSTMSRLLDRDTSLFCVSAWNDNGLEEFAQNPSSFYRSDFFPGLGWMMKRKLWEEDFEAKWPLGFWDDWIREGPNRKGRACIRPEISRTFTFGFKGGASSNQFSNYLSKIKLNTGTVDWNNFDINSLVKSKYDEELIDQVKSATPITIHDLNDATRENTKIRIEYKSTEEYLNVAKVLGIMADIKAGVPRGAYLGIVTVKLKRGNVLFITPPTFSPQTYTNLPPFKLTQ</sequence>
<dbReference type="EC" id="2.4.1.101" evidence="14"/>
<evidence type="ECO:0000256" key="1">
    <source>
        <dbReference type="ARBA" id="ARBA00001936"/>
    </source>
</evidence>
<evidence type="ECO:0000256" key="12">
    <source>
        <dbReference type="ARBA" id="ARBA00023136"/>
    </source>
</evidence>
<keyword evidence="8" id="KW-0479">Metal-binding</keyword>
<dbReference type="GO" id="GO:0003827">
    <property type="term" value="F:alpha-1,3-mannosylglycoprotein 2-beta-N-acetylglucosaminyltransferase activity"/>
    <property type="evidence" value="ECO:0007669"/>
    <property type="project" value="UniProtKB-EC"/>
</dbReference>
<evidence type="ECO:0000256" key="6">
    <source>
        <dbReference type="ARBA" id="ARBA00022679"/>
    </source>
</evidence>
<name>D2UY42_NAEGR</name>
<keyword evidence="19" id="KW-1185">Reference proteome</keyword>
<keyword evidence="18" id="KW-0032">Aminotransferase</keyword>
<dbReference type="InterPro" id="IPR052261">
    <property type="entry name" value="Glycosyltransferase_13"/>
</dbReference>
<evidence type="ECO:0000256" key="7">
    <source>
        <dbReference type="ARBA" id="ARBA00022692"/>
    </source>
</evidence>
<dbReference type="GO" id="GO:0046872">
    <property type="term" value="F:metal ion binding"/>
    <property type="evidence" value="ECO:0007669"/>
    <property type="project" value="UniProtKB-KW"/>
</dbReference>
<dbReference type="SUPFAM" id="SSF53448">
    <property type="entry name" value="Nucleotide-diphospho-sugar transferases"/>
    <property type="match status" value="1"/>
</dbReference>
<evidence type="ECO:0000256" key="15">
    <source>
        <dbReference type="ARBA" id="ARBA00041712"/>
    </source>
</evidence>
<keyword evidence="10" id="KW-1133">Transmembrane helix</keyword>
<reference evidence="18 19" key="1">
    <citation type="journal article" date="2010" name="Cell">
        <title>The genome of Naegleria gruberi illuminates early eukaryotic versatility.</title>
        <authorList>
            <person name="Fritz-Laylin L.K."/>
            <person name="Prochnik S.E."/>
            <person name="Ginger M.L."/>
            <person name="Dacks J.B."/>
            <person name="Carpenter M.L."/>
            <person name="Field M.C."/>
            <person name="Kuo A."/>
            <person name="Paredez A."/>
            <person name="Chapman J."/>
            <person name="Pham J."/>
            <person name="Shu S."/>
            <person name="Neupane R."/>
            <person name="Cipriano M."/>
            <person name="Mancuso J."/>
            <person name="Tu H."/>
            <person name="Salamov A."/>
            <person name="Lindquist E."/>
            <person name="Shapiro H."/>
            <person name="Lucas S."/>
            <person name="Grigoriev I.V."/>
            <person name="Cande W.Z."/>
            <person name="Fulton C."/>
            <person name="Rokhsar D.S."/>
            <person name="Dawson S.C."/>
        </authorList>
    </citation>
    <scope>NUCLEOTIDE SEQUENCE [LARGE SCALE GENOMIC DNA]</scope>
    <source>
        <strain evidence="18 19">NEG-M</strain>
    </source>
</reference>
<dbReference type="GO" id="GO:0008483">
    <property type="term" value="F:transaminase activity"/>
    <property type="evidence" value="ECO:0007669"/>
    <property type="project" value="UniProtKB-KW"/>
</dbReference>
<dbReference type="InterPro" id="IPR029044">
    <property type="entry name" value="Nucleotide-diphossugar_trans"/>
</dbReference>
<keyword evidence="5" id="KW-0328">Glycosyltransferase</keyword>
<dbReference type="STRING" id="5762.D2UY42"/>
<evidence type="ECO:0000256" key="16">
    <source>
        <dbReference type="ARBA" id="ARBA00049421"/>
    </source>
</evidence>
<evidence type="ECO:0000256" key="3">
    <source>
        <dbReference type="ARBA" id="ARBA00004922"/>
    </source>
</evidence>
<dbReference type="GeneID" id="8863968"/>
<evidence type="ECO:0000256" key="2">
    <source>
        <dbReference type="ARBA" id="ARBA00004323"/>
    </source>
</evidence>
<comment type="catalytic activity">
    <reaction evidence="16">
        <text>N(4)-(alpha-D-Man-(1-&gt;3)-[alpha-D-Man-(1-&gt;3)-[alpha-D-Man-(1-&gt;6)]-alpha-D-Man-(1-&gt;6)]-beta-D-Man-(1-&gt;4)-beta-D-GlcNAc-(1-&gt;4)-beta-D-GlcNAc)-L-asparaginyl-[protein] (N-glucan mannose isomer 5A1,2) + UDP-N-acetyl-alpha-D-glucosamine = N(4)-{beta-D-GlcNAc-(1-&gt;2)-alpha-D-Man-(1-&gt;3)-[alpha-D-Man-(1-&gt;3)-[alpha-D-Man-(1-&gt;6)]-alpha-D-Man-(1-&gt;6)]-beta-D-Man-(1-&gt;4)-beta-D-GlcNAc-(1-&gt;4)-beta-D-GlcNAc}-L-asparaginyl-[protein] + UDP + H(+)</text>
        <dbReference type="Rhea" id="RHEA:11456"/>
        <dbReference type="Rhea" id="RHEA-COMP:14367"/>
        <dbReference type="Rhea" id="RHEA-COMP:14368"/>
        <dbReference type="ChEBI" id="CHEBI:15378"/>
        <dbReference type="ChEBI" id="CHEBI:57705"/>
        <dbReference type="ChEBI" id="CHEBI:58223"/>
        <dbReference type="ChEBI" id="CHEBI:59087"/>
        <dbReference type="ChEBI" id="CHEBI:60625"/>
        <dbReference type="EC" id="2.4.1.101"/>
    </reaction>
</comment>
<dbReference type="GO" id="GO:0000139">
    <property type="term" value="C:Golgi membrane"/>
    <property type="evidence" value="ECO:0007669"/>
    <property type="project" value="UniProtKB-SubCell"/>
</dbReference>
<feature type="compositionally biased region" description="Polar residues" evidence="17">
    <location>
        <begin position="8"/>
        <end position="26"/>
    </location>
</feature>
<dbReference type="EMBL" id="GG738845">
    <property type="protein sequence ID" value="EFC50409.1"/>
    <property type="molecule type" value="Genomic_DNA"/>
</dbReference>
<evidence type="ECO:0000256" key="10">
    <source>
        <dbReference type="ARBA" id="ARBA00022989"/>
    </source>
</evidence>
<evidence type="ECO:0000256" key="13">
    <source>
        <dbReference type="ARBA" id="ARBA00023211"/>
    </source>
</evidence>
<dbReference type="PANTHER" id="PTHR10468:SF0">
    <property type="entry name" value="ALPHA-1,3-MANNOSYL-GLYCOPROTEIN 2-BETA-N-ACETYLGLUCOSAMINYLTRANSFERASE"/>
    <property type="match status" value="1"/>
</dbReference>
<evidence type="ECO:0000256" key="14">
    <source>
        <dbReference type="ARBA" id="ARBA00038949"/>
    </source>
</evidence>
<comment type="subcellular location">
    <subcellularLocation>
        <location evidence="2">Golgi apparatus membrane</location>
        <topology evidence="2">Single-pass type II membrane protein</topology>
    </subcellularLocation>
</comment>
<evidence type="ECO:0000256" key="11">
    <source>
        <dbReference type="ARBA" id="ARBA00023034"/>
    </source>
</evidence>
<protein>
    <recommendedName>
        <fullName evidence="14">alpha-1,3-mannosyl-glycoprotein 2-beta-N-acetylglucosaminyltransferase</fullName>
        <ecNumber evidence="14">2.4.1.101</ecNumber>
    </recommendedName>
    <alternativeName>
        <fullName evidence="15">N-glycosyl-oligosaccharide-glycoprotein N-acetylglucosaminyltransferase I</fullName>
    </alternativeName>
</protein>
<proteinExistence type="inferred from homology"/>
<keyword evidence="9" id="KW-0735">Signal-anchor</keyword>
<dbReference type="VEuPathDB" id="AmoebaDB:NAEGRDRAFT_28878"/>
<gene>
    <name evidence="18" type="ORF">NAEGRDRAFT_28878</name>
</gene>
<keyword evidence="12" id="KW-0472">Membrane</keyword>
<dbReference type="PANTHER" id="PTHR10468">
    <property type="entry name" value="PROTEIN O-LINKED-MANNOSE BETA-1,2-N-ACETYLGLUCOSAMINYLTRANSFERASE 1/ALPHA-1,3-MANNOSYL-GLYCOPROTEIN 2-BETA-N-ACETYLGLUCOSAMINYLTRANSFERASE"/>
    <property type="match status" value="1"/>
</dbReference>
<dbReference type="Gene3D" id="3.90.550.10">
    <property type="entry name" value="Spore Coat Polysaccharide Biosynthesis Protein SpsA, Chain A"/>
    <property type="match status" value="1"/>
</dbReference>
<keyword evidence="13" id="KW-0464">Manganese</keyword>
<evidence type="ECO:0000313" key="19">
    <source>
        <dbReference type="Proteomes" id="UP000006671"/>
    </source>
</evidence>
<organism evidence="19">
    <name type="scientific">Naegleria gruberi</name>
    <name type="common">Amoeba</name>
    <dbReference type="NCBI Taxonomy" id="5762"/>
    <lineage>
        <taxon>Eukaryota</taxon>
        <taxon>Discoba</taxon>
        <taxon>Heterolobosea</taxon>
        <taxon>Tetramitia</taxon>
        <taxon>Eutetramitia</taxon>
        <taxon>Vahlkampfiidae</taxon>
        <taxon>Naegleria</taxon>
    </lineage>
</organism>
<evidence type="ECO:0000256" key="4">
    <source>
        <dbReference type="ARBA" id="ARBA00006492"/>
    </source>
</evidence>
<evidence type="ECO:0000256" key="17">
    <source>
        <dbReference type="SAM" id="MobiDB-lite"/>
    </source>
</evidence>
<dbReference type="KEGG" id="ngr:NAEGRDRAFT_28878"/>
<dbReference type="InterPro" id="IPR004139">
    <property type="entry name" value="Glyco_trans_13"/>
</dbReference>
<dbReference type="RefSeq" id="XP_002683153.1">
    <property type="nucleotide sequence ID" value="XM_002683107.1"/>
</dbReference>
<comment type="pathway">
    <text evidence="3">Protein modification; protein glycosylation.</text>
</comment>
<dbReference type="Proteomes" id="UP000006671">
    <property type="component" value="Unassembled WGS sequence"/>
</dbReference>
<dbReference type="AlphaFoldDB" id="D2UY42"/>
<dbReference type="OrthoDB" id="440755at2759"/>
<accession>D2UY42</accession>
<evidence type="ECO:0000256" key="8">
    <source>
        <dbReference type="ARBA" id="ARBA00022723"/>
    </source>
</evidence>
<dbReference type="Gene3D" id="3.10.180.20">
    <property type="entry name" value="N-Acetylglucosaminyltransferase I, Domain 2"/>
    <property type="match status" value="1"/>
</dbReference>
<dbReference type="FunFam" id="3.90.550.10:FF:000252">
    <property type="entry name" value="Protein O-linked-mannose beta-1,2-N-acetylglucosaminyltransferase 1"/>
    <property type="match status" value="1"/>
</dbReference>
<evidence type="ECO:0000256" key="5">
    <source>
        <dbReference type="ARBA" id="ARBA00022676"/>
    </source>
</evidence>
<keyword evidence="6 18" id="KW-0808">Transferase</keyword>
<evidence type="ECO:0000256" key="9">
    <source>
        <dbReference type="ARBA" id="ARBA00022968"/>
    </source>
</evidence>
<comment type="cofactor">
    <cofactor evidence="1">
        <name>Mn(2+)</name>
        <dbReference type="ChEBI" id="CHEBI:29035"/>
    </cofactor>
</comment>
<dbReference type="UniPathway" id="UPA00378"/>
<feature type="region of interest" description="Disordered" evidence="17">
    <location>
        <begin position="1"/>
        <end position="34"/>
    </location>
</feature>
<keyword evidence="11" id="KW-0333">Golgi apparatus</keyword>
<comment type="similarity">
    <text evidence="4">Belongs to the glycosyltransferase 13 family.</text>
</comment>
<dbReference type="eggNOG" id="KOG1413">
    <property type="taxonomic scope" value="Eukaryota"/>
</dbReference>
<evidence type="ECO:0000313" key="18">
    <source>
        <dbReference type="EMBL" id="EFC50409.1"/>
    </source>
</evidence>
<dbReference type="InParanoid" id="D2UY42"/>
<dbReference type="Pfam" id="PF03071">
    <property type="entry name" value="GNT-I"/>
    <property type="match status" value="1"/>
</dbReference>
<keyword evidence="7" id="KW-0812">Transmembrane</keyword>